<organism evidence="4 5">
    <name type="scientific">Dietzia psychralcaliphila</name>
    <dbReference type="NCBI Taxonomy" id="139021"/>
    <lineage>
        <taxon>Bacteria</taxon>
        <taxon>Bacillati</taxon>
        <taxon>Actinomycetota</taxon>
        <taxon>Actinomycetes</taxon>
        <taxon>Mycobacteriales</taxon>
        <taxon>Dietziaceae</taxon>
        <taxon>Dietzia</taxon>
    </lineage>
</organism>
<proteinExistence type="inferred from homology"/>
<dbReference type="PANTHER" id="PTHR48081">
    <property type="entry name" value="AB HYDROLASE SUPERFAMILY PROTEIN C4A8.06C"/>
    <property type="match status" value="1"/>
</dbReference>
<dbReference type="Gene3D" id="3.40.50.1820">
    <property type="entry name" value="alpha/beta hydrolase"/>
    <property type="match status" value="1"/>
</dbReference>
<gene>
    <name evidence="4" type="ORF">A6048_13250</name>
</gene>
<feature type="domain" description="Alpha/beta hydrolase fold-3" evidence="3">
    <location>
        <begin position="119"/>
        <end position="323"/>
    </location>
</feature>
<evidence type="ECO:0000256" key="1">
    <source>
        <dbReference type="ARBA" id="ARBA00010515"/>
    </source>
</evidence>
<dbReference type="PANTHER" id="PTHR48081:SF8">
    <property type="entry name" value="ALPHA_BETA HYDROLASE FOLD-3 DOMAIN-CONTAINING PROTEIN-RELATED"/>
    <property type="match status" value="1"/>
</dbReference>
<dbReference type="EMBL" id="CP015453">
    <property type="protein sequence ID" value="AWH96304.1"/>
    <property type="molecule type" value="Genomic_DNA"/>
</dbReference>
<comment type="similarity">
    <text evidence="1">Belongs to the 'GDXG' lipolytic enzyme family.</text>
</comment>
<keyword evidence="2 4" id="KW-0378">Hydrolase</keyword>
<dbReference type="InterPro" id="IPR029058">
    <property type="entry name" value="AB_hydrolase_fold"/>
</dbReference>
<dbReference type="GO" id="GO:0016787">
    <property type="term" value="F:hydrolase activity"/>
    <property type="evidence" value="ECO:0007669"/>
    <property type="project" value="UniProtKB-KW"/>
</dbReference>
<dbReference type="KEGG" id="dpc:A6048_13250"/>
<accession>A0AAD0JT05</accession>
<evidence type="ECO:0000313" key="4">
    <source>
        <dbReference type="EMBL" id="AWH96304.1"/>
    </source>
</evidence>
<sequence length="370" mass="39322">MNPPHRPLGERALRHVIRLIGAAPAPIQRLIAGPPVRIDGQQLNLEAQVGTRLLNLGVSETFEQLPLDRGREQIAGEAFVFGHETPVETVRSLTIPGPDGPIPARLYRPAGIEGPSAALVYLHGGGWVLGNLDSGDAVSRFLAAHTPLTVISIDYRLAPEHPFPAGLEDALAAFGHIVDHAEDYDLDPRAIAIGGESAGGNLAAVLSLHRAPGWTPPALQVLFNPVTDLSTKHRSYELFGEGLFLTEAQMDWYKSHYLADPDQALDPRVSPLLAGDVGHAPPAYVVVAGFDVLRDEGERYAARLAEAGVDVTLRRHSGHVHGLINATGVGHAARDALLEAVGVLHTRLVARTASASATATASRRTPSDGQ</sequence>
<evidence type="ECO:0000259" key="3">
    <source>
        <dbReference type="Pfam" id="PF07859"/>
    </source>
</evidence>
<dbReference type="InterPro" id="IPR050300">
    <property type="entry name" value="GDXG_lipolytic_enzyme"/>
</dbReference>
<dbReference type="SUPFAM" id="SSF53474">
    <property type="entry name" value="alpha/beta-Hydrolases"/>
    <property type="match status" value="1"/>
</dbReference>
<name>A0AAD0JT05_9ACTN</name>
<dbReference type="Proteomes" id="UP000244903">
    <property type="component" value="Chromosome"/>
</dbReference>
<dbReference type="RefSeq" id="WP_107746005.1">
    <property type="nucleotide sequence ID" value="NZ_CP015453.1"/>
</dbReference>
<dbReference type="Pfam" id="PF07859">
    <property type="entry name" value="Abhydrolase_3"/>
    <property type="match status" value="1"/>
</dbReference>
<reference evidence="4 5" key="1">
    <citation type="submission" date="2016-04" db="EMBL/GenBank/DDBJ databases">
        <title>Complete genome sequence of the haloalkaliphilic hydrocarbon-degrading bacterium Dietzia psychralcaliphila ILA-1T, isolated from a drain of a fish product-processing plant.</title>
        <authorList>
            <person name="Zhao J."/>
            <person name="Hu B."/>
            <person name="Geng S."/>
            <person name="Nie Y."/>
            <person name="Tang Y."/>
        </authorList>
    </citation>
    <scope>NUCLEOTIDE SEQUENCE [LARGE SCALE GENOMIC DNA]</scope>
    <source>
        <strain evidence="4 5">ILA-1</strain>
    </source>
</reference>
<dbReference type="InterPro" id="IPR002168">
    <property type="entry name" value="Lipase_GDXG_HIS_AS"/>
</dbReference>
<dbReference type="PROSITE" id="PS01173">
    <property type="entry name" value="LIPASE_GDXG_HIS"/>
    <property type="match status" value="1"/>
</dbReference>
<dbReference type="InterPro" id="IPR013094">
    <property type="entry name" value="AB_hydrolase_3"/>
</dbReference>
<evidence type="ECO:0000313" key="5">
    <source>
        <dbReference type="Proteomes" id="UP000244903"/>
    </source>
</evidence>
<dbReference type="AlphaFoldDB" id="A0AAD0JT05"/>
<evidence type="ECO:0000256" key="2">
    <source>
        <dbReference type="ARBA" id="ARBA00022801"/>
    </source>
</evidence>
<protein>
    <submittedName>
        <fullName evidence="4">Alpha/beta hydrolase</fullName>
    </submittedName>
</protein>
<keyword evidence="5" id="KW-1185">Reference proteome</keyword>